<dbReference type="CDD" id="cd16440">
    <property type="entry name" value="beta_Kdo_transferase_KpsC_1"/>
    <property type="match status" value="1"/>
</dbReference>
<dbReference type="Pfam" id="PF05159">
    <property type="entry name" value="Capsule_synth"/>
    <property type="match status" value="2"/>
</dbReference>
<gene>
    <name evidence="1" type="ORF">ACFFHW_11760</name>
</gene>
<sequence length="674" mass="76011">MMSRPRAAGYFSRGLMRWRAVRTLLPEFQRIVALGHGRSRRVDAVLGWGAKPGSERARAYAKRHGLPYVALEDGFLRSLGLGCEHEQPHSLAVDYSGIYYDATRPSDLERLISESAFDEADMARARQGMALIRQHRLSKYNHAPDRLPFTPRDDRPAVLLVDQTRDDVSITLGMADADSFRSMLETALAQHPEAEMLIKVHPDVTAGHKRGYLSEMTLPARCRLIGEAVNPWALLDRVETVHVVTSQLGFEALMAGRQVYCHGMPFYAGWGLTHDSQTQPRRRVARSLTQLFAAAYLHYCRYFNPFTGQATTFEETLHLLADQKRQSERLAGRWAVYGLSGWKRRFAHRFLGPGASVRYLPDGTHLKTPAEDERVLVWGYRESAELSAWCRDHGRTLWRMEDGFIRSAGLGADLVRPLSLVIDSRGLYYDPNTTSDLEHLLNQADFSADLLARAARLRQSLVQLKMSKYNLAESSLPALPQDRTIVLVPGQVESDASITRSARGIRTNRELLQAARHQHPDAFLLYKPHPDVVSGARHGGISAAERSLFDLDVTGVSITELLEHVHTVHTISSLTGFEALLRGLDVYTLGGPFYAGWGLTQDAREFPQRQRRLTLNELIAAVLMLYPHYVDPKSGALCNAETTITLIHQQARVCDLSLRVRLWRRWRQLTEGKR</sequence>
<organism evidence="1 2">
    <name type="scientific">Kushneria aurantia</name>
    <dbReference type="NCBI Taxonomy" id="504092"/>
    <lineage>
        <taxon>Bacteria</taxon>
        <taxon>Pseudomonadati</taxon>
        <taxon>Pseudomonadota</taxon>
        <taxon>Gammaproteobacteria</taxon>
        <taxon>Oceanospirillales</taxon>
        <taxon>Halomonadaceae</taxon>
        <taxon>Kushneria</taxon>
    </lineage>
</organism>
<dbReference type="Proteomes" id="UP001589814">
    <property type="component" value="Unassembled WGS sequence"/>
</dbReference>
<name>A0ABV6G6P6_9GAMM</name>
<dbReference type="CDD" id="cd16439">
    <property type="entry name" value="beta_Kdo_transferase_KpsC_2"/>
    <property type="match status" value="1"/>
</dbReference>
<dbReference type="RefSeq" id="WP_026351792.1">
    <property type="nucleotide sequence ID" value="NZ_JBHLVX010000046.1"/>
</dbReference>
<dbReference type="EMBL" id="JBHLVX010000046">
    <property type="protein sequence ID" value="MFC0268647.1"/>
    <property type="molecule type" value="Genomic_DNA"/>
</dbReference>
<protein>
    <submittedName>
        <fullName evidence="1">Capsular polysaccharide biosynthesis protein</fullName>
    </submittedName>
</protein>
<keyword evidence="2" id="KW-1185">Reference proteome</keyword>
<proteinExistence type="predicted"/>
<evidence type="ECO:0000313" key="1">
    <source>
        <dbReference type="EMBL" id="MFC0268647.1"/>
    </source>
</evidence>
<reference evidence="1 2" key="1">
    <citation type="submission" date="2024-09" db="EMBL/GenBank/DDBJ databases">
        <authorList>
            <person name="Sun Q."/>
            <person name="Mori K."/>
        </authorList>
    </citation>
    <scope>NUCLEOTIDE SEQUENCE [LARGE SCALE GENOMIC DNA]</scope>
    <source>
        <strain evidence="1 2">CCM 7415</strain>
    </source>
</reference>
<accession>A0ABV6G6P6</accession>
<evidence type="ECO:0000313" key="2">
    <source>
        <dbReference type="Proteomes" id="UP001589814"/>
    </source>
</evidence>
<dbReference type="InterPro" id="IPR007833">
    <property type="entry name" value="Capsule_polysaccharide_synth"/>
</dbReference>
<comment type="caution">
    <text evidence="1">The sequence shown here is derived from an EMBL/GenBank/DDBJ whole genome shotgun (WGS) entry which is preliminary data.</text>
</comment>